<protein>
    <submittedName>
        <fullName evidence="1">Uncharacterized protein</fullName>
    </submittedName>
</protein>
<accession>A0A7X2TLZ8</accession>
<dbReference type="Proteomes" id="UP000440513">
    <property type="component" value="Unassembled WGS sequence"/>
</dbReference>
<dbReference type="RefSeq" id="WP_154433211.1">
    <property type="nucleotide sequence ID" value="NZ_JBQHQP010000019.1"/>
</dbReference>
<keyword evidence="2" id="KW-1185">Reference proteome</keyword>
<comment type="caution">
    <text evidence="1">The sequence shown here is derived from an EMBL/GenBank/DDBJ whole genome shotgun (WGS) entry which is preliminary data.</text>
</comment>
<sequence length="170" mass="20282">MSQDIINNRFLEESVFAIADGYCVINLTKSIVRGSMYQVVNGKKYNLNEQLGLPENSSLQSLVDAWALTIPEEGLKDFLHEFDRERLLNRFENGERHISFRYWTRTATFEPMLAEDHMALYREEKTGDVIAVNYVLDRTEHYRLEEKERHWKNQTESMRSFWKKRKSIRL</sequence>
<dbReference type="AlphaFoldDB" id="A0A7X2TLZ8"/>
<gene>
    <name evidence="1" type="ORF">FYJ57_14685</name>
</gene>
<evidence type="ECO:0000313" key="1">
    <source>
        <dbReference type="EMBL" id="MST67911.1"/>
    </source>
</evidence>
<dbReference type="EMBL" id="VUMS01000056">
    <property type="protein sequence ID" value="MST67911.1"/>
    <property type="molecule type" value="Genomic_DNA"/>
</dbReference>
<proteinExistence type="predicted"/>
<reference evidence="1 2" key="1">
    <citation type="submission" date="2019-08" db="EMBL/GenBank/DDBJ databases">
        <title>In-depth cultivation of the pig gut microbiome towards novel bacterial diversity and tailored functional studies.</title>
        <authorList>
            <person name="Wylensek D."/>
            <person name="Hitch T.C.A."/>
            <person name="Clavel T."/>
        </authorList>
    </citation>
    <scope>NUCLEOTIDE SEQUENCE [LARGE SCALE GENOMIC DNA]</scope>
    <source>
        <strain evidence="1 2">BSM-380-WT-5A</strain>
    </source>
</reference>
<name>A0A7X2TLZ8_9FIRM</name>
<organism evidence="1 2">
    <name type="scientific">Oliverpabstia intestinalis</name>
    <dbReference type="NCBI Taxonomy" id="2606633"/>
    <lineage>
        <taxon>Bacteria</taxon>
        <taxon>Bacillati</taxon>
        <taxon>Bacillota</taxon>
        <taxon>Clostridia</taxon>
        <taxon>Lachnospirales</taxon>
        <taxon>Lachnospiraceae</taxon>
        <taxon>Oliverpabstia</taxon>
    </lineage>
</organism>
<evidence type="ECO:0000313" key="2">
    <source>
        <dbReference type="Proteomes" id="UP000440513"/>
    </source>
</evidence>